<proteinExistence type="predicted"/>
<feature type="chain" id="PRO_5039424172" description="Heparinase II/III-like protein" evidence="1">
    <location>
        <begin position="33"/>
        <end position="1390"/>
    </location>
</feature>
<dbReference type="RefSeq" id="WP_226393225.1">
    <property type="nucleotide sequence ID" value="NZ_JADCKB010000020.1"/>
</dbReference>
<dbReference type="SUPFAM" id="SSF48230">
    <property type="entry name" value="Chondroitin AC/alginate lyase"/>
    <property type="match status" value="1"/>
</dbReference>
<evidence type="ECO:0008006" key="4">
    <source>
        <dbReference type="Google" id="ProtNLM"/>
    </source>
</evidence>
<gene>
    <name evidence="2" type="ORF">INF28_09380</name>
</gene>
<evidence type="ECO:0000256" key="1">
    <source>
        <dbReference type="SAM" id="SignalP"/>
    </source>
</evidence>
<evidence type="ECO:0000313" key="3">
    <source>
        <dbReference type="Proteomes" id="UP000806542"/>
    </source>
</evidence>
<dbReference type="Proteomes" id="UP000806542">
    <property type="component" value="Unassembled WGS sequence"/>
</dbReference>
<dbReference type="PANTHER" id="PTHR38045">
    <property type="entry name" value="CHROMOSOME 1, WHOLE GENOME SHOTGUN SEQUENCE"/>
    <property type="match status" value="1"/>
</dbReference>
<dbReference type="InterPro" id="IPR008929">
    <property type="entry name" value="Chondroitin_lyas"/>
</dbReference>
<keyword evidence="3" id="KW-1185">Reference proteome</keyword>
<protein>
    <recommendedName>
        <fullName evidence="4">Heparinase II/III-like protein</fullName>
    </recommendedName>
</protein>
<feature type="signal peptide" evidence="1">
    <location>
        <begin position="1"/>
        <end position="32"/>
    </location>
</feature>
<sequence>MSTCICLRKNRILLLGLIVFVVMSLFDTAANAAVSDDVTFLFRHDFDDAVDIERLGITVAAKDSFIGYDSDGMNGKCIRMRRISSDLYIEIDKPTNASKIVEDGYFKWNNTDGYVGEVNLFAVKYSDNTYSDFVKLKSNGSLVTYDGITIGNIGSDFAHLECVIDLEKQTYDVYKDDVRLTNGIRFSNGSAFSKWRLYMYNKTGTANLYIDKIALYEGERKGNLTYSSYPFADNSVAVAQAKGGTAFHTMSKKALVSGKRVSVENSPFIDDEGVYYIPIELLQKGFNAEVTDNGEKILVNQTAVGSVKKDNITYCEISSAAKALKLNWFADTSGAEQGFGIMGKGSFDSFKADSHEYRELSGYLIFDRPKSEKILGDFEDGGAGHPRLLVNKSQMNRILNECKSGGWKHTYAQQLLNEADGYLDSKPIYVGRVDGSGLVCPDIVTIHNRTIPLSFAYLYTKDEKYKNRLWEDMCALGNADNWNPAHFLDTAGATYGMAIAYDWLYDYWNENERTMLETWIVSKGLDYGLQAAYGDWPYQIKWLQNIGEDDKLLGNWNFVCNGGLSMGAIAVMDKYPEKASKVLETALRSIEYSLPVYAPDGGWTEGVLYWGYGGFPLVSMLASLEASAGTSYGYADYPPLSHTADFMQAMKGIDGYFNFGDCADHEISSANVSWLSKRYLNDDHAAFRQNEIFNGNAAVSFFDLAYLPAETVVAENQPLDKYFVGVETGMMRSGFSEDDSYLGYHCGSNLDGHMNYDSGCFVFDALGTRWICDLGRDNYIIPNYGAGTAENPPTAYRVRAEGNNVYVINPDKSAGQQLETTNQSLAEKNSTYDESYAIVDISDSYANAADSAKRGYALTDNRKTAIVCDEITLKNKTEENEFYSFFHTQAEVQLSGNTAYLRRNGETVKFEFISNQPLELVVMDAYQLDTSPAADERQYSNSGYRKLALHGSVKGDINITVRITPVSSESSAEPIEYIPLNEWKNQYCTEIIASKFIYGDAVYFPKNMTADKLKSTLAPDNGNALTVYDLSDNEVDGSIEIQDGFKVEERRSGNASTIYILKELKNSMSFTENYDSVLRSGYVDFSDIVTENEDVAIYFPVNQNGSISELKNQYPNIKWDWLSAYSVTHEDNSAISVKKSAEASYLEMNEVYRPLYLRIAEETKSVKGKYLIIDYDFVYNGKTYEYVYNSSSVGLMSYNGVGLAKIRAADNMLIAGDDKECGYIDSGTEFHLTGIVNTQDNTFDLYKDGTRLATGLPVGTSENFRYSQTYLYGESYKKQGKSLIIKNMGIYRSDNGKYGEYNACGFAENGTKYNVDMLCITVVQPDSSLICAQYDMEDVLKKCEIKEMQKVNTPETPKQYCWSVGGAEGSSEYFLWNIKKMLPLTYSIKK</sequence>
<dbReference type="PANTHER" id="PTHR38045:SF1">
    <property type="entry name" value="HEPARINASE II_III-LIKE PROTEIN"/>
    <property type="match status" value="1"/>
</dbReference>
<comment type="caution">
    <text evidence="2">The sequence shown here is derived from an EMBL/GenBank/DDBJ whole genome shotgun (WGS) entry which is preliminary data.</text>
</comment>
<dbReference type="Gene3D" id="2.70.98.70">
    <property type="match status" value="1"/>
</dbReference>
<name>A0A9D5M202_9FIRM</name>
<reference evidence="2" key="1">
    <citation type="submission" date="2020-10" db="EMBL/GenBank/DDBJ databases">
        <title>ChiBAC.</title>
        <authorList>
            <person name="Zenner C."/>
            <person name="Hitch T.C.A."/>
            <person name="Clavel T."/>
        </authorList>
    </citation>
    <scope>NUCLEOTIDE SEQUENCE</scope>
    <source>
        <strain evidence="2">DSM 107454</strain>
    </source>
</reference>
<dbReference type="EMBL" id="JADCKB010000020">
    <property type="protein sequence ID" value="MBE5040671.1"/>
    <property type="molecule type" value="Genomic_DNA"/>
</dbReference>
<organism evidence="2 3">
    <name type="scientific">Ructibacterium gallinarum</name>
    <dbReference type="NCBI Taxonomy" id="2779355"/>
    <lineage>
        <taxon>Bacteria</taxon>
        <taxon>Bacillati</taxon>
        <taxon>Bacillota</taxon>
        <taxon>Clostridia</taxon>
        <taxon>Eubacteriales</taxon>
        <taxon>Oscillospiraceae</taxon>
        <taxon>Ructibacterium</taxon>
    </lineage>
</organism>
<evidence type="ECO:0000313" key="2">
    <source>
        <dbReference type="EMBL" id="MBE5040671.1"/>
    </source>
</evidence>
<accession>A0A9D5M202</accession>
<keyword evidence="1" id="KW-0732">Signal</keyword>
<dbReference type="Gene3D" id="1.50.10.100">
    <property type="entry name" value="Chondroitin AC/alginate lyase"/>
    <property type="match status" value="1"/>
</dbReference>